<sequence length="379" mass="39134">MSDTRTARVLVATADLGGNAPPALGIAARLAADGADVHVIGHDRQRSAVAALGLGFTAYTHPRGYDARKPRSTPSTIRGLAGLSCDSGVGVDLLETAATRRSEVLLVDCMLLAALRAGARSGLPTVALVHTFPEFFTGPWAHGPIGALATLRGLRPATVWAELAGAVTVCLPELVGASTALGGPVVGPVWQGTPRRATPSPVRPVVLISLSTVWWSGQDAVAQRVLDAVGGLDVDAIFTTGPALDPAALTAPANVEVHRWADHADLLPGVNAVIGHGGHATTMLALAHDLPLLMLPMHPLVDQPTVARVVAEHGAGLRLRRSAPVETIRSALDRLVTDPSYRIAAGDLGARIRGHDGAAAASHYLRGLGHNQDAVPNTT</sequence>
<keyword evidence="3" id="KW-1185">Reference proteome</keyword>
<dbReference type="InterPro" id="IPR050426">
    <property type="entry name" value="Glycosyltransferase_28"/>
</dbReference>
<gene>
    <name evidence="2" type="ORF">RHODO2019_06290</name>
</gene>
<dbReference type="PANTHER" id="PTHR48050">
    <property type="entry name" value="STEROL 3-BETA-GLUCOSYLTRANSFERASE"/>
    <property type="match status" value="1"/>
</dbReference>
<evidence type="ECO:0000313" key="2">
    <source>
        <dbReference type="EMBL" id="UZJ26037.1"/>
    </source>
</evidence>
<evidence type="ECO:0000259" key="1">
    <source>
        <dbReference type="Pfam" id="PF06722"/>
    </source>
</evidence>
<evidence type="ECO:0000313" key="3">
    <source>
        <dbReference type="Proteomes" id="UP001164965"/>
    </source>
</evidence>
<reference evidence="2" key="1">
    <citation type="submission" date="2022-10" db="EMBL/GenBank/DDBJ databases">
        <title>Rhodococcus sp.75.</title>
        <authorList>
            <person name="Sun M."/>
        </authorList>
    </citation>
    <scope>NUCLEOTIDE SEQUENCE</scope>
    <source>
        <strain evidence="2">75</strain>
    </source>
</reference>
<organism evidence="2 3">
    <name type="scientific">Rhodococcus antarcticus</name>
    <dbReference type="NCBI Taxonomy" id="2987751"/>
    <lineage>
        <taxon>Bacteria</taxon>
        <taxon>Bacillati</taxon>
        <taxon>Actinomycetota</taxon>
        <taxon>Actinomycetes</taxon>
        <taxon>Mycobacteriales</taxon>
        <taxon>Nocardiaceae</taxon>
        <taxon>Rhodococcus</taxon>
    </lineage>
</organism>
<dbReference type="RefSeq" id="WP_265384141.1">
    <property type="nucleotide sequence ID" value="NZ_CP110615.1"/>
</dbReference>
<name>A0ABY6P311_9NOCA</name>
<dbReference type="SUPFAM" id="SSF53756">
    <property type="entry name" value="UDP-Glycosyltransferase/glycogen phosphorylase"/>
    <property type="match status" value="1"/>
</dbReference>
<dbReference type="InterPro" id="IPR010610">
    <property type="entry name" value="EryCIII-like_C"/>
</dbReference>
<accession>A0ABY6P311</accession>
<dbReference type="InterPro" id="IPR002213">
    <property type="entry name" value="UDP_glucos_trans"/>
</dbReference>
<feature type="domain" description="Erythromycin biosynthesis protein CIII-like C-terminal" evidence="1">
    <location>
        <begin position="224"/>
        <end position="348"/>
    </location>
</feature>
<proteinExistence type="predicted"/>
<dbReference type="Proteomes" id="UP001164965">
    <property type="component" value="Chromosome"/>
</dbReference>
<dbReference type="PANTHER" id="PTHR48050:SF13">
    <property type="entry name" value="STEROL 3-BETA-GLUCOSYLTRANSFERASE UGT80A2"/>
    <property type="match status" value="1"/>
</dbReference>
<protein>
    <submittedName>
        <fullName evidence="2">Glycosyltransferase</fullName>
    </submittedName>
</protein>
<dbReference type="Pfam" id="PF06722">
    <property type="entry name" value="EryCIII-like_C"/>
    <property type="match status" value="1"/>
</dbReference>
<dbReference type="Gene3D" id="3.40.50.2000">
    <property type="entry name" value="Glycogen Phosphorylase B"/>
    <property type="match status" value="2"/>
</dbReference>
<dbReference type="EMBL" id="CP110615">
    <property type="protein sequence ID" value="UZJ26037.1"/>
    <property type="molecule type" value="Genomic_DNA"/>
</dbReference>
<dbReference type="CDD" id="cd03784">
    <property type="entry name" value="GT1_Gtf-like"/>
    <property type="match status" value="1"/>
</dbReference>